<proteinExistence type="predicted"/>
<dbReference type="GO" id="GO:0003677">
    <property type="term" value="F:DNA binding"/>
    <property type="evidence" value="ECO:0007669"/>
    <property type="project" value="UniProtKB-KW"/>
</dbReference>
<dbReference type="InterPro" id="IPR036390">
    <property type="entry name" value="WH_DNA-bd_sf"/>
</dbReference>
<name>A0A846QFF9_9BACT</name>
<dbReference type="AlphaFoldDB" id="A0A846QFF9"/>
<dbReference type="EMBL" id="JAATJA010000001">
    <property type="protein sequence ID" value="NJB67068.1"/>
    <property type="molecule type" value="Genomic_DNA"/>
</dbReference>
<dbReference type="Pfam" id="PF13412">
    <property type="entry name" value="HTH_24"/>
    <property type="match status" value="1"/>
</dbReference>
<keyword evidence="1" id="KW-0238">DNA-binding</keyword>
<comment type="caution">
    <text evidence="1">The sequence shown here is derived from an EMBL/GenBank/DDBJ whole genome shotgun (WGS) entry which is preliminary data.</text>
</comment>
<dbReference type="Gene3D" id="3.40.50.720">
    <property type="entry name" value="NAD(P)-binding Rossmann-like Domain"/>
    <property type="match status" value="1"/>
</dbReference>
<dbReference type="Gene3D" id="1.10.10.10">
    <property type="entry name" value="Winged helix-like DNA-binding domain superfamily/Winged helix DNA-binding domain"/>
    <property type="match status" value="1"/>
</dbReference>
<protein>
    <submittedName>
        <fullName evidence="1">DNA-binding MarR family transcriptional regulator</fullName>
    </submittedName>
</protein>
<organism evidence="1 2">
    <name type="scientific">Desulfobaculum xiamenense</name>
    <dbReference type="NCBI Taxonomy" id="995050"/>
    <lineage>
        <taxon>Bacteria</taxon>
        <taxon>Pseudomonadati</taxon>
        <taxon>Thermodesulfobacteriota</taxon>
        <taxon>Desulfovibrionia</taxon>
        <taxon>Desulfovibrionales</taxon>
        <taxon>Desulfovibrionaceae</taxon>
        <taxon>Desulfobaculum</taxon>
    </lineage>
</organism>
<keyword evidence="2" id="KW-1185">Reference proteome</keyword>
<dbReference type="SUPFAM" id="SSF46785">
    <property type="entry name" value="Winged helix' DNA-binding domain"/>
    <property type="match status" value="1"/>
</dbReference>
<evidence type="ECO:0000313" key="1">
    <source>
        <dbReference type="EMBL" id="NJB67068.1"/>
    </source>
</evidence>
<gene>
    <name evidence="1" type="ORF">GGQ74_000708</name>
</gene>
<dbReference type="Proteomes" id="UP000580856">
    <property type="component" value="Unassembled WGS sequence"/>
</dbReference>
<sequence length="204" mass="22849">MLHINGQFLRPSTEYRTLAILEELAEDNTLSQSQLGERTGLSGAMVNHYLKDLRDRNILDVRPLNARSNEYVLTAQGERLRRDLFADYCAEIVRSYTALKQLVHRKLAGLERDGRRRLVFFGASETCEIALSAVRAMNLTVLALLDNNPAKHGEVLAGHTIFPPRVIESIGCDAIVVTSFGQADDILKQVRPLAETRNIPVVRL</sequence>
<reference evidence="1 2" key="1">
    <citation type="submission" date="2020-03" db="EMBL/GenBank/DDBJ databases">
        <title>Genomic Encyclopedia of Type Strains, Phase IV (KMG-IV): sequencing the most valuable type-strain genomes for metagenomic binning, comparative biology and taxonomic classification.</title>
        <authorList>
            <person name="Goeker M."/>
        </authorList>
    </citation>
    <scope>NUCLEOTIDE SEQUENCE [LARGE SCALE GENOMIC DNA]</scope>
    <source>
        <strain evidence="1 2">DSM 24233</strain>
    </source>
</reference>
<dbReference type="RefSeq" id="WP_167940155.1">
    <property type="nucleotide sequence ID" value="NZ_JAATJA010000001.1"/>
</dbReference>
<accession>A0A846QFF9</accession>
<dbReference type="InterPro" id="IPR036388">
    <property type="entry name" value="WH-like_DNA-bd_sf"/>
</dbReference>
<evidence type="ECO:0000313" key="2">
    <source>
        <dbReference type="Proteomes" id="UP000580856"/>
    </source>
</evidence>